<evidence type="ECO:0000256" key="1">
    <source>
        <dbReference type="SAM" id="MobiDB-lite"/>
    </source>
</evidence>
<comment type="caution">
    <text evidence="3">The sequence shown here is derived from an EMBL/GenBank/DDBJ whole genome shotgun (WGS) entry which is preliminary data.</text>
</comment>
<keyword evidence="4" id="KW-1185">Reference proteome</keyword>
<reference evidence="3 4" key="1">
    <citation type="submission" date="2024-10" db="EMBL/GenBank/DDBJ databases">
        <authorList>
            <person name="Kim D."/>
        </authorList>
    </citation>
    <scope>NUCLEOTIDE SEQUENCE [LARGE SCALE GENOMIC DNA]</scope>
    <source>
        <strain evidence="3">BH-2024</strain>
    </source>
</reference>
<gene>
    <name evidence="3" type="ORF">niasHT_035295</name>
</gene>
<evidence type="ECO:0000313" key="3">
    <source>
        <dbReference type="EMBL" id="KAL3073019.1"/>
    </source>
</evidence>
<protein>
    <submittedName>
        <fullName evidence="3">Uncharacterized protein</fullName>
    </submittedName>
</protein>
<evidence type="ECO:0000313" key="4">
    <source>
        <dbReference type="Proteomes" id="UP001620626"/>
    </source>
</evidence>
<dbReference type="EMBL" id="JBICBT010001324">
    <property type="protein sequence ID" value="KAL3073019.1"/>
    <property type="molecule type" value="Genomic_DNA"/>
</dbReference>
<dbReference type="AlphaFoldDB" id="A0ABD2HXF8"/>
<proteinExistence type="predicted"/>
<feature type="compositionally biased region" description="Polar residues" evidence="1">
    <location>
        <begin position="127"/>
        <end position="143"/>
    </location>
</feature>
<sequence length="344" mass="38071">MFNFFFLLIFAFSARNSFQQNERFCHSLHGTNVCVECGPFATDKQKCDQLRVLFPPSPMPLKVPHSPPLQSLVINNSSGAEARKGMPIAVMNASLSKKVELHKNEQQRPAKKLNHTQPMGHHDKPTNTRVANNSSKNNGTSPANVLVTSKNTTDGDHLRVLFLPSPMPLKVPHSPPLQSLVINNSSGAEEAKKGMPIALMQRPATKLNNTQPMSQHDQPKTVRVANNSSMNNGTTLMANALLISKNSTDDLINEMLNLRTKINEIETKLANNNAIQTKQFNELRQNITKIEQLIGPQMNIIDQIGNNIVKPTLDFLSKTKLSLSHLSGGYDFDGKMPQKEVPSD</sequence>
<name>A0ABD2HXF8_9BILA</name>
<dbReference type="Proteomes" id="UP001620626">
    <property type="component" value="Unassembled WGS sequence"/>
</dbReference>
<evidence type="ECO:0000256" key="2">
    <source>
        <dbReference type="SAM" id="SignalP"/>
    </source>
</evidence>
<accession>A0ABD2HXF8</accession>
<keyword evidence="2" id="KW-0732">Signal</keyword>
<feature type="region of interest" description="Disordered" evidence="1">
    <location>
        <begin position="102"/>
        <end position="143"/>
    </location>
</feature>
<feature type="chain" id="PRO_5044835967" evidence="2">
    <location>
        <begin position="20"/>
        <end position="344"/>
    </location>
</feature>
<organism evidence="3 4">
    <name type="scientific">Heterodera trifolii</name>
    <dbReference type="NCBI Taxonomy" id="157864"/>
    <lineage>
        <taxon>Eukaryota</taxon>
        <taxon>Metazoa</taxon>
        <taxon>Ecdysozoa</taxon>
        <taxon>Nematoda</taxon>
        <taxon>Chromadorea</taxon>
        <taxon>Rhabditida</taxon>
        <taxon>Tylenchina</taxon>
        <taxon>Tylenchomorpha</taxon>
        <taxon>Tylenchoidea</taxon>
        <taxon>Heteroderidae</taxon>
        <taxon>Heteroderinae</taxon>
        <taxon>Heterodera</taxon>
    </lineage>
</organism>
<feature type="signal peptide" evidence="2">
    <location>
        <begin position="1"/>
        <end position="19"/>
    </location>
</feature>